<accession>A0AAI9XRG3</accession>
<evidence type="ECO:0000313" key="2">
    <source>
        <dbReference type="Proteomes" id="UP001239213"/>
    </source>
</evidence>
<dbReference type="EMBL" id="MPDP01000283">
    <property type="protein sequence ID" value="KAK1456948.1"/>
    <property type="molecule type" value="Genomic_DNA"/>
</dbReference>
<keyword evidence="2" id="KW-1185">Reference proteome</keyword>
<organism evidence="1 2">
    <name type="scientific">Colletotrichum cuscutae</name>
    <dbReference type="NCBI Taxonomy" id="1209917"/>
    <lineage>
        <taxon>Eukaryota</taxon>
        <taxon>Fungi</taxon>
        <taxon>Dikarya</taxon>
        <taxon>Ascomycota</taxon>
        <taxon>Pezizomycotina</taxon>
        <taxon>Sordariomycetes</taxon>
        <taxon>Hypocreomycetidae</taxon>
        <taxon>Glomerellales</taxon>
        <taxon>Glomerellaceae</taxon>
        <taxon>Colletotrichum</taxon>
        <taxon>Colletotrichum acutatum species complex</taxon>
    </lineage>
</organism>
<sequence length="156" mass="17462">MATWIMQKCLIVQPEGKENGRETGGWSVDDEGRLGHRGGYLTCFVLVLAFGVGLGLETKSVCGWAVLGTKYRCLYCVCSCGMARFGMFWHWHVDGHARSSHCLYPRTRHPIDLFSNCSDDSFGKYAKSQRLTKFCSIVRSAVFDLNTDTEYGVSVL</sequence>
<reference evidence="1" key="1">
    <citation type="submission" date="2016-11" db="EMBL/GenBank/DDBJ databases">
        <title>The genome sequence of Colletotrichum cuscutae.</title>
        <authorList>
            <person name="Baroncelli R."/>
        </authorList>
    </citation>
    <scope>NUCLEOTIDE SEQUENCE</scope>
    <source>
        <strain evidence="1">IMI 304802</strain>
    </source>
</reference>
<dbReference type="Proteomes" id="UP001239213">
    <property type="component" value="Unassembled WGS sequence"/>
</dbReference>
<comment type="caution">
    <text evidence="1">The sequence shown here is derived from an EMBL/GenBank/DDBJ whole genome shotgun (WGS) entry which is preliminary data.</text>
</comment>
<protein>
    <submittedName>
        <fullName evidence="1">Uncharacterized protein</fullName>
    </submittedName>
</protein>
<dbReference type="AlphaFoldDB" id="A0AAI9XRG3"/>
<proteinExistence type="predicted"/>
<gene>
    <name evidence="1" type="ORF">CCUS01_09827</name>
</gene>
<name>A0AAI9XRG3_9PEZI</name>
<evidence type="ECO:0000313" key="1">
    <source>
        <dbReference type="EMBL" id="KAK1456948.1"/>
    </source>
</evidence>